<keyword evidence="2" id="KW-0472">Membrane</keyword>
<evidence type="ECO:0000313" key="4">
    <source>
        <dbReference type="Proteomes" id="UP001446871"/>
    </source>
</evidence>
<comment type="caution">
    <text evidence="3">The sequence shown here is derived from an EMBL/GenBank/DDBJ whole genome shotgun (WGS) entry which is preliminary data.</text>
</comment>
<keyword evidence="2" id="KW-0812">Transmembrane</keyword>
<feature type="region of interest" description="Disordered" evidence="1">
    <location>
        <begin position="75"/>
        <end position="151"/>
    </location>
</feature>
<dbReference type="Proteomes" id="UP001446871">
    <property type="component" value="Unassembled WGS sequence"/>
</dbReference>
<keyword evidence="2" id="KW-1133">Transmembrane helix</keyword>
<reference evidence="3 4" key="1">
    <citation type="submission" date="2023-01" db="EMBL/GenBank/DDBJ databases">
        <title>Analysis of 21 Apiospora genomes using comparative genomics revels a genus with tremendous synthesis potential of carbohydrate active enzymes and secondary metabolites.</title>
        <authorList>
            <person name="Sorensen T."/>
        </authorList>
    </citation>
    <scope>NUCLEOTIDE SEQUENCE [LARGE SCALE GENOMIC DNA]</scope>
    <source>
        <strain evidence="3 4">CBS 83171</strain>
    </source>
</reference>
<protein>
    <submittedName>
        <fullName evidence="3">Uncharacterized protein</fullName>
    </submittedName>
</protein>
<name>A0ABR1VBQ6_9PEZI</name>
<evidence type="ECO:0000256" key="1">
    <source>
        <dbReference type="SAM" id="MobiDB-lite"/>
    </source>
</evidence>
<gene>
    <name evidence="3" type="ORF">PG996_007751</name>
</gene>
<dbReference type="EMBL" id="JAQQWM010000004">
    <property type="protein sequence ID" value="KAK8068639.1"/>
    <property type="molecule type" value="Genomic_DNA"/>
</dbReference>
<organism evidence="3 4">
    <name type="scientific">Apiospora saccharicola</name>
    <dbReference type="NCBI Taxonomy" id="335842"/>
    <lineage>
        <taxon>Eukaryota</taxon>
        <taxon>Fungi</taxon>
        <taxon>Dikarya</taxon>
        <taxon>Ascomycota</taxon>
        <taxon>Pezizomycotina</taxon>
        <taxon>Sordariomycetes</taxon>
        <taxon>Xylariomycetidae</taxon>
        <taxon>Amphisphaeriales</taxon>
        <taxon>Apiosporaceae</taxon>
        <taxon>Apiospora</taxon>
    </lineage>
</organism>
<proteinExistence type="predicted"/>
<evidence type="ECO:0000313" key="3">
    <source>
        <dbReference type="EMBL" id="KAK8068639.1"/>
    </source>
</evidence>
<feature type="compositionally biased region" description="Low complexity" evidence="1">
    <location>
        <begin position="97"/>
        <end position="142"/>
    </location>
</feature>
<feature type="transmembrane region" description="Helical" evidence="2">
    <location>
        <begin position="48"/>
        <end position="70"/>
    </location>
</feature>
<evidence type="ECO:0000256" key="2">
    <source>
        <dbReference type="SAM" id="Phobius"/>
    </source>
</evidence>
<sequence>MSHDVDEKSQHEDGVAFFHRGKRNTTIRAVRNVWYKRACVHARHYKRFYIAFSIILVLAVTATAIVPSMIQMHRQHGQSGGGAKIQPSSPTLEPIVTSPTPTVSTSSSSSTTFTTTTTAAAPATTTTTETTMASTRSSTETTPSPPPSATCAPSSFTANAGYVGVYNPAINSPQFTIVAARSAVDCCRRCFSLGQPQALPVQLTPPRGCNGWGLINSLCSVVYDYPGEGANGTCPKGYPSVQISGGQGGERDFAGRGPCALGEG</sequence>
<keyword evidence="4" id="KW-1185">Reference proteome</keyword>
<accession>A0ABR1VBQ6</accession>